<evidence type="ECO:0000256" key="1">
    <source>
        <dbReference type="SAM" id="Phobius"/>
    </source>
</evidence>
<protein>
    <recommendedName>
        <fullName evidence="4">Nucleoside recognition protein</fullName>
    </recommendedName>
</protein>
<dbReference type="EMBL" id="SACQ01000004">
    <property type="protein sequence ID" value="RVU30582.1"/>
    <property type="molecule type" value="Genomic_DNA"/>
</dbReference>
<feature type="transmembrane region" description="Helical" evidence="1">
    <location>
        <begin position="21"/>
        <end position="38"/>
    </location>
</feature>
<organism evidence="2 3">
    <name type="scientific">Neptunomonas marina</name>
    <dbReference type="NCBI Taxonomy" id="1815562"/>
    <lineage>
        <taxon>Bacteria</taxon>
        <taxon>Pseudomonadati</taxon>
        <taxon>Pseudomonadota</taxon>
        <taxon>Gammaproteobacteria</taxon>
        <taxon>Oceanospirillales</taxon>
        <taxon>Oceanospirillaceae</taxon>
        <taxon>Neptunomonas</taxon>
    </lineage>
</organism>
<feature type="transmembrane region" description="Helical" evidence="1">
    <location>
        <begin position="129"/>
        <end position="150"/>
    </location>
</feature>
<name>A0A437Q7R2_9GAMM</name>
<evidence type="ECO:0000313" key="3">
    <source>
        <dbReference type="Proteomes" id="UP000282818"/>
    </source>
</evidence>
<feature type="transmembrane region" description="Helical" evidence="1">
    <location>
        <begin position="68"/>
        <end position="86"/>
    </location>
</feature>
<reference evidence="2 3" key="1">
    <citation type="submission" date="2019-01" db="EMBL/GenBank/DDBJ databases">
        <authorList>
            <person name="Chen W.-M."/>
        </authorList>
    </citation>
    <scope>NUCLEOTIDE SEQUENCE [LARGE SCALE GENOMIC DNA]</scope>
    <source>
        <strain evidence="2 3">HPM-16</strain>
    </source>
</reference>
<feature type="transmembrane region" description="Helical" evidence="1">
    <location>
        <begin position="286"/>
        <end position="306"/>
    </location>
</feature>
<keyword evidence="1" id="KW-1133">Transmembrane helix</keyword>
<accession>A0A437Q7R2</accession>
<comment type="caution">
    <text evidence="2">The sequence shown here is derived from an EMBL/GenBank/DDBJ whole genome shotgun (WGS) entry which is preliminary data.</text>
</comment>
<keyword evidence="1" id="KW-0472">Membrane</keyword>
<feature type="transmembrane region" description="Helical" evidence="1">
    <location>
        <begin position="170"/>
        <end position="195"/>
    </location>
</feature>
<feature type="transmembrane region" description="Helical" evidence="1">
    <location>
        <begin position="226"/>
        <end position="245"/>
    </location>
</feature>
<feature type="transmembrane region" description="Helical" evidence="1">
    <location>
        <begin position="92"/>
        <end position="108"/>
    </location>
</feature>
<keyword evidence="3" id="KW-1185">Reference proteome</keyword>
<keyword evidence="1" id="KW-0812">Transmembrane</keyword>
<dbReference type="Proteomes" id="UP000282818">
    <property type="component" value="Unassembled WGS sequence"/>
</dbReference>
<feature type="transmembrane region" description="Helical" evidence="1">
    <location>
        <begin position="44"/>
        <end position="61"/>
    </location>
</feature>
<evidence type="ECO:0000313" key="2">
    <source>
        <dbReference type="EMBL" id="RVU30582.1"/>
    </source>
</evidence>
<evidence type="ECO:0008006" key="4">
    <source>
        <dbReference type="Google" id="ProtNLM"/>
    </source>
</evidence>
<sequence length="332" mass="36758">MKGDSVVKAFFSELGRDIWDVSYTLFKLMIPVIIIVKVLEEMGAIEYISLLLGPLMGVVGLPESMGLVWATTILTNIYAGMLVFFYAQQTEMLTVAQVTVIAILLLLAHGLPVEARIAQQAGIRLRVTLLLRIGGGFLFGWIAHLIMTHFNLLQEPNQLVWEPALPEPGLWPWFVGQLESLVMIQLIIIVLLTALKILKVVGVERLMGLMLRPVLKFLGIGREATTITIVGVTLGLAFGGGLLIKEARAGHVPKKDIFASMSLLGLCHSMIEDTLLVLVLGADFFWVFWFRMLLALLIVAVLTRVVNRLPDAIWSKHLVNRHIEPLQPAANT</sequence>
<gene>
    <name evidence="2" type="ORF">EOE65_09675</name>
</gene>
<proteinExistence type="predicted"/>
<dbReference type="AlphaFoldDB" id="A0A437Q7R2"/>